<organism evidence="11">
    <name type="scientific">Trypanosoma brucei</name>
    <dbReference type="NCBI Taxonomy" id="5691"/>
    <lineage>
        <taxon>Eukaryota</taxon>
        <taxon>Discoba</taxon>
        <taxon>Euglenozoa</taxon>
        <taxon>Kinetoplastea</taxon>
        <taxon>Metakinetoplastina</taxon>
        <taxon>Trypanosomatida</taxon>
        <taxon>Trypanosomatidae</taxon>
        <taxon>Trypanosoma</taxon>
    </lineage>
</organism>
<feature type="domain" description="Trypanosome variant surface glycoprotein B-type N-terminal" evidence="10">
    <location>
        <begin position="43"/>
        <end position="399"/>
    </location>
</feature>
<keyword evidence="3" id="KW-1003">Cell membrane</keyword>
<protein>
    <submittedName>
        <fullName evidence="11">Variant surface glycoprotein 1125.4839</fullName>
    </submittedName>
</protein>
<keyword evidence="8" id="KW-0449">Lipoprotein</keyword>
<evidence type="ECO:0000259" key="10">
    <source>
        <dbReference type="Pfam" id="PF13206"/>
    </source>
</evidence>
<comment type="function">
    <text evidence="1">VSG forms a coat on the surface of the parasite. The trypanosome evades the immune response of the host by expressing a series of antigenically distinct VSGs from an estimated 1000 VSG genes.</text>
</comment>
<feature type="compositionally biased region" description="Basic and acidic residues" evidence="9">
    <location>
        <begin position="104"/>
        <end position="116"/>
    </location>
</feature>
<keyword evidence="4" id="KW-0336">GPI-anchor</keyword>
<feature type="region of interest" description="Disordered" evidence="9">
    <location>
        <begin position="104"/>
        <end position="136"/>
    </location>
</feature>
<name>A0A1J0RAY1_9TRYP</name>
<keyword evidence="5" id="KW-0732">Signal</keyword>
<dbReference type="EMBL" id="KX701091">
    <property type="protein sequence ID" value="APD75047.1"/>
    <property type="molecule type" value="Genomic_DNA"/>
</dbReference>
<accession>A0A1J0RAY1</accession>
<evidence type="ECO:0000256" key="6">
    <source>
        <dbReference type="ARBA" id="ARBA00023136"/>
    </source>
</evidence>
<proteinExistence type="predicted"/>
<evidence type="ECO:0000256" key="4">
    <source>
        <dbReference type="ARBA" id="ARBA00022622"/>
    </source>
</evidence>
<comment type="subcellular location">
    <subcellularLocation>
        <location evidence="2">Cell membrane</location>
        <topology evidence="2">Lipid-anchor</topology>
        <topology evidence="2">GPI-anchor</topology>
    </subcellularLocation>
</comment>
<evidence type="ECO:0000256" key="8">
    <source>
        <dbReference type="ARBA" id="ARBA00023288"/>
    </source>
</evidence>
<evidence type="ECO:0000256" key="1">
    <source>
        <dbReference type="ARBA" id="ARBA00002523"/>
    </source>
</evidence>
<evidence type="ECO:0000256" key="5">
    <source>
        <dbReference type="ARBA" id="ARBA00022729"/>
    </source>
</evidence>
<dbReference type="GO" id="GO:0098552">
    <property type="term" value="C:side of membrane"/>
    <property type="evidence" value="ECO:0007669"/>
    <property type="project" value="UniProtKB-KW"/>
</dbReference>
<dbReference type="Pfam" id="PF13206">
    <property type="entry name" value="VSG_B"/>
    <property type="match status" value="1"/>
</dbReference>
<dbReference type="VEuPathDB" id="TriTrypDB:Tbg972.9.570"/>
<evidence type="ECO:0000256" key="7">
    <source>
        <dbReference type="ARBA" id="ARBA00023180"/>
    </source>
</evidence>
<dbReference type="InterPro" id="IPR025932">
    <property type="entry name" value="Trypano_VSG_B_N_dom"/>
</dbReference>
<keyword evidence="6" id="KW-0472">Membrane</keyword>
<reference evidence="11" key="1">
    <citation type="submission" date="2016-08" db="EMBL/GenBank/DDBJ databases">
        <title>VSG repertoire of Trypanosoma brucei EATRO 1125.</title>
        <authorList>
            <person name="Cross G.A."/>
        </authorList>
    </citation>
    <scope>NUCLEOTIDE SEQUENCE</scope>
    <source>
        <strain evidence="11">EATRO 1125</strain>
    </source>
</reference>
<evidence type="ECO:0000256" key="9">
    <source>
        <dbReference type="SAM" id="MobiDB-lite"/>
    </source>
</evidence>
<evidence type="ECO:0000256" key="2">
    <source>
        <dbReference type="ARBA" id="ARBA00004609"/>
    </source>
</evidence>
<keyword evidence="7" id="KW-0325">Glycoprotein</keyword>
<dbReference type="VEuPathDB" id="TriTrypDB:Tb427_000420400"/>
<dbReference type="GO" id="GO:0005886">
    <property type="term" value="C:plasma membrane"/>
    <property type="evidence" value="ECO:0007669"/>
    <property type="project" value="UniProtKB-SubCell"/>
</dbReference>
<evidence type="ECO:0000313" key="11">
    <source>
        <dbReference type="EMBL" id="APD75047.1"/>
    </source>
</evidence>
<evidence type="ECO:0000256" key="3">
    <source>
        <dbReference type="ARBA" id="ARBA00022475"/>
    </source>
</evidence>
<sequence>MIKKVEKLFITPISPCLKEERNNPREMREMSAQIKIQVTMAAVAALSLILAGADDAQAVNMAELNAVCDLVKPIESDTAKLPTVEALEGDIDILRALNMSTAEPEWRKQFPKEEQTGKAGPDPCQQDSDNPNCHPEWKQWAKDSIKAAAKGTRPNDLEVPTAKLEIPKGRAASITIAAATAAAIYEKEQFDQQYKQDLTDVANKVKTAIGKAVYGSAYTVATPTPACPTASGGDRQTICKMPNTGAALCHVLACLCSKNNAGTMTNDVCGNPTTQTVTAGPAAGYVTAAAELINVCQKRLPIEPNAPYIRTHITKIRSMLKTKGNNGAFGVVLETIGTSATCGDVVGTACADFTTALAAKTSNTVDEIQWENQLSNAADILEKAREAAAAQKALKIRLNALKKQAETTFEHLVNTKTTSVATLSVIRQKEQGKAAQQKQECKGLTKVTL</sequence>
<dbReference type="AlphaFoldDB" id="A0A1J0RAY1"/>